<dbReference type="SUPFAM" id="SSF118196">
    <property type="entry name" value="YaeB-like"/>
    <property type="match status" value="1"/>
</dbReference>
<dbReference type="GO" id="GO:0008168">
    <property type="term" value="F:methyltransferase activity"/>
    <property type="evidence" value="ECO:0007669"/>
    <property type="project" value="UniProtKB-KW"/>
</dbReference>
<keyword evidence="1" id="KW-0949">S-adenosyl-L-methionine</keyword>
<keyword evidence="4" id="KW-0808">Transferase</keyword>
<reference evidence="5" key="1">
    <citation type="submission" date="2018-05" db="EMBL/GenBank/DDBJ databases">
        <authorList>
            <person name="Du Z."/>
            <person name="Wang X."/>
        </authorList>
    </citation>
    <scope>NUCLEOTIDE SEQUENCE [LARGE SCALE GENOMIC DNA]</scope>
    <source>
        <strain evidence="5">CQN31</strain>
    </source>
</reference>
<dbReference type="InterPro" id="IPR040372">
    <property type="entry name" value="YaeB-like"/>
</dbReference>
<keyword evidence="5" id="KW-1185">Reference proteome</keyword>
<dbReference type="EMBL" id="QGNA01000001">
    <property type="protein sequence ID" value="PWS38237.1"/>
    <property type="molecule type" value="Genomic_DNA"/>
</dbReference>
<evidence type="ECO:0000259" key="3">
    <source>
        <dbReference type="PROSITE" id="PS51668"/>
    </source>
</evidence>
<evidence type="ECO:0000256" key="2">
    <source>
        <dbReference type="ARBA" id="ARBA00033753"/>
    </source>
</evidence>
<dbReference type="GO" id="GO:0032259">
    <property type="term" value="P:methylation"/>
    <property type="evidence" value="ECO:0007669"/>
    <property type="project" value="UniProtKB-KW"/>
</dbReference>
<dbReference type="Gene3D" id="2.40.30.70">
    <property type="entry name" value="YaeB-like"/>
    <property type="match status" value="1"/>
</dbReference>
<comment type="caution">
    <text evidence="4">The sequence shown here is derived from an EMBL/GenBank/DDBJ whole genome shotgun (WGS) entry which is preliminary data.</text>
</comment>
<dbReference type="Proteomes" id="UP000245765">
    <property type="component" value="Unassembled WGS sequence"/>
</dbReference>
<dbReference type="AlphaFoldDB" id="A0A317FJI8"/>
<feature type="domain" description="TsaA-like" evidence="3">
    <location>
        <begin position="5"/>
        <end position="138"/>
    </location>
</feature>
<dbReference type="PANTHER" id="PTHR12818">
    <property type="entry name" value="TRNA (ADENINE(37)-N6)-METHYLTRANSFERASE"/>
    <property type="match status" value="1"/>
</dbReference>
<organism evidence="4 5">
    <name type="scientific">Falsiroseomonas bella</name>
    <dbReference type="NCBI Taxonomy" id="2184016"/>
    <lineage>
        <taxon>Bacteria</taxon>
        <taxon>Pseudomonadati</taxon>
        <taxon>Pseudomonadota</taxon>
        <taxon>Alphaproteobacteria</taxon>
        <taxon>Acetobacterales</taxon>
        <taxon>Roseomonadaceae</taxon>
        <taxon>Falsiroseomonas</taxon>
    </lineage>
</organism>
<dbReference type="Pfam" id="PF01980">
    <property type="entry name" value="TrmO_N"/>
    <property type="match status" value="1"/>
</dbReference>
<dbReference type="PROSITE" id="PS51668">
    <property type="entry name" value="TSAA_2"/>
    <property type="match status" value="1"/>
</dbReference>
<comment type="similarity">
    <text evidence="2">Belongs to the tRNA methyltransferase O family.</text>
</comment>
<evidence type="ECO:0000313" key="5">
    <source>
        <dbReference type="Proteomes" id="UP000245765"/>
    </source>
</evidence>
<accession>A0A317FJI8</accession>
<dbReference type="CDD" id="cd09281">
    <property type="entry name" value="UPF0066"/>
    <property type="match status" value="1"/>
</dbReference>
<sequence length="153" mass="16805">MSLSVVPIGFVRGGRAEPVDDAWDSVTAEIVLDPAQLGPDAALGLDSFSHIVVVFVFDRLDPAKLERNARHPRGRTDWPRVGILAQRGSPRPNRIGVTTCRLLGVDGMTLRVQGLDAIDGTPVLDIKPHMTGFDPRGEIREPGWAREIMEGYW</sequence>
<evidence type="ECO:0000313" key="4">
    <source>
        <dbReference type="EMBL" id="PWS38237.1"/>
    </source>
</evidence>
<protein>
    <submittedName>
        <fullName evidence="4">tRNA (N6-threonylcarbamoyladenosine(37)-N6)-methyltransferase TrmO</fullName>
    </submittedName>
</protein>
<dbReference type="InterPro" id="IPR036414">
    <property type="entry name" value="YaeB_N_sf"/>
</dbReference>
<gene>
    <name evidence="4" type="ORF">DFH01_02770</name>
</gene>
<evidence type="ECO:0000256" key="1">
    <source>
        <dbReference type="ARBA" id="ARBA00022691"/>
    </source>
</evidence>
<name>A0A317FJI8_9PROT</name>
<dbReference type="OrthoDB" id="9804309at2"/>
<dbReference type="PANTHER" id="PTHR12818:SF0">
    <property type="entry name" value="TRNA (ADENINE(37)-N6)-METHYLTRANSFERASE"/>
    <property type="match status" value="1"/>
</dbReference>
<proteinExistence type="inferred from homology"/>
<dbReference type="RefSeq" id="WP_109868858.1">
    <property type="nucleotide sequence ID" value="NZ_QGNA01000001.1"/>
</dbReference>
<dbReference type="InterPro" id="IPR036413">
    <property type="entry name" value="YaeB-like_sf"/>
</dbReference>
<dbReference type="InterPro" id="IPR023370">
    <property type="entry name" value="TrmO-like_N"/>
</dbReference>
<keyword evidence="4" id="KW-0489">Methyltransferase</keyword>